<evidence type="ECO:0000256" key="1">
    <source>
        <dbReference type="SAM" id="Coils"/>
    </source>
</evidence>
<dbReference type="InterPro" id="IPR000160">
    <property type="entry name" value="GGDEF_dom"/>
</dbReference>
<dbReference type="CDD" id="cd00130">
    <property type="entry name" value="PAS"/>
    <property type="match status" value="1"/>
</dbReference>
<dbReference type="Gene3D" id="3.30.70.270">
    <property type="match status" value="1"/>
</dbReference>
<feature type="transmembrane region" description="Helical" evidence="2">
    <location>
        <begin position="53"/>
        <end position="73"/>
    </location>
</feature>
<proteinExistence type="predicted"/>
<evidence type="ECO:0000259" key="5">
    <source>
        <dbReference type="PROSITE" id="PS50887"/>
    </source>
</evidence>
<feature type="transmembrane region" description="Helical" evidence="2">
    <location>
        <begin position="152"/>
        <end position="170"/>
    </location>
</feature>
<dbReference type="GO" id="GO:0043709">
    <property type="term" value="P:cell adhesion involved in single-species biofilm formation"/>
    <property type="evidence" value="ECO:0007669"/>
    <property type="project" value="TreeGrafter"/>
</dbReference>
<evidence type="ECO:0000256" key="2">
    <source>
        <dbReference type="SAM" id="Phobius"/>
    </source>
</evidence>
<dbReference type="AlphaFoldDB" id="A0A841Q436"/>
<feature type="domain" description="GGDEF" evidence="5">
    <location>
        <begin position="448"/>
        <end position="585"/>
    </location>
</feature>
<evidence type="ECO:0000259" key="3">
    <source>
        <dbReference type="PROSITE" id="PS50112"/>
    </source>
</evidence>
<keyword evidence="1" id="KW-0175">Coiled coil</keyword>
<name>A0A841Q436_9BACI</name>
<dbReference type="CDD" id="cd01949">
    <property type="entry name" value="GGDEF"/>
    <property type="match status" value="1"/>
</dbReference>
<dbReference type="PROSITE" id="PS50113">
    <property type="entry name" value="PAC"/>
    <property type="match status" value="1"/>
</dbReference>
<feature type="transmembrane region" description="Helical" evidence="2">
    <location>
        <begin position="218"/>
        <end position="237"/>
    </location>
</feature>
<dbReference type="GO" id="GO:1902201">
    <property type="term" value="P:negative regulation of bacterial-type flagellum-dependent cell motility"/>
    <property type="evidence" value="ECO:0007669"/>
    <property type="project" value="TreeGrafter"/>
</dbReference>
<dbReference type="InterPro" id="IPR029787">
    <property type="entry name" value="Nucleotide_cyclase"/>
</dbReference>
<keyword evidence="2" id="KW-0812">Transmembrane</keyword>
<dbReference type="NCBIfam" id="TIGR00229">
    <property type="entry name" value="sensory_box"/>
    <property type="match status" value="1"/>
</dbReference>
<feature type="transmembrane region" description="Helical" evidence="2">
    <location>
        <begin position="122"/>
        <end position="140"/>
    </location>
</feature>
<evidence type="ECO:0000313" key="7">
    <source>
        <dbReference type="Proteomes" id="UP000581688"/>
    </source>
</evidence>
<dbReference type="GO" id="GO:0052621">
    <property type="term" value="F:diguanylate cyclase activity"/>
    <property type="evidence" value="ECO:0007669"/>
    <property type="project" value="TreeGrafter"/>
</dbReference>
<keyword evidence="2" id="KW-1133">Transmembrane helix</keyword>
<feature type="domain" description="PAS" evidence="3">
    <location>
        <begin position="285"/>
        <end position="355"/>
    </location>
</feature>
<accession>A0A841Q436</accession>
<dbReference type="Pfam" id="PF17159">
    <property type="entry name" value="MASE3"/>
    <property type="match status" value="1"/>
</dbReference>
<dbReference type="Pfam" id="PF00990">
    <property type="entry name" value="GGDEF"/>
    <property type="match status" value="1"/>
</dbReference>
<dbReference type="SUPFAM" id="SSF55785">
    <property type="entry name" value="PYP-like sensor domain (PAS domain)"/>
    <property type="match status" value="1"/>
</dbReference>
<dbReference type="RefSeq" id="WP_174495784.1">
    <property type="nucleotide sequence ID" value="NZ_CADDWK010000004.1"/>
</dbReference>
<comment type="caution">
    <text evidence="6">The sequence shown here is derived from an EMBL/GenBank/DDBJ whole genome shotgun (WGS) entry which is preliminary data.</text>
</comment>
<dbReference type="SMART" id="SM00091">
    <property type="entry name" value="PAS"/>
    <property type="match status" value="1"/>
</dbReference>
<dbReference type="InterPro" id="IPR033425">
    <property type="entry name" value="MASE3"/>
</dbReference>
<feature type="domain" description="PAC" evidence="4">
    <location>
        <begin position="359"/>
        <end position="409"/>
    </location>
</feature>
<dbReference type="InterPro" id="IPR000700">
    <property type="entry name" value="PAS-assoc_C"/>
</dbReference>
<dbReference type="Gene3D" id="3.30.450.20">
    <property type="entry name" value="PAS domain"/>
    <property type="match status" value="1"/>
</dbReference>
<dbReference type="InterPro" id="IPR043128">
    <property type="entry name" value="Rev_trsase/Diguanyl_cyclase"/>
</dbReference>
<dbReference type="InterPro" id="IPR000014">
    <property type="entry name" value="PAS"/>
</dbReference>
<organism evidence="6 7">
    <name type="scientific">Salirhabdus euzebyi</name>
    <dbReference type="NCBI Taxonomy" id="394506"/>
    <lineage>
        <taxon>Bacteria</taxon>
        <taxon>Bacillati</taxon>
        <taxon>Bacillota</taxon>
        <taxon>Bacilli</taxon>
        <taxon>Bacillales</taxon>
        <taxon>Bacillaceae</taxon>
        <taxon>Salirhabdus</taxon>
    </lineage>
</organism>
<evidence type="ECO:0000313" key="6">
    <source>
        <dbReference type="EMBL" id="MBB6453100.1"/>
    </source>
</evidence>
<feature type="coiled-coil region" evidence="1">
    <location>
        <begin position="393"/>
        <end position="420"/>
    </location>
</feature>
<dbReference type="PANTHER" id="PTHR45138:SF9">
    <property type="entry name" value="DIGUANYLATE CYCLASE DGCM-RELATED"/>
    <property type="match status" value="1"/>
</dbReference>
<feature type="transmembrane region" description="Helical" evidence="2">
    <location>
        <begin position="20"/>
        <end position="41"/>
    </location>
</feature>
<sequence>MGINLSSQSLSTKEKRTITFSFLIIMVYFIFLFSSMSFSVFHADLSKNDFLSLHILLEIISISVAYAIAFTGLLTYPYTASNHRLYIGAVFFVVGTLDLFHTLSYTGMPIFITESSVMHSTWFRIIARLTEALFLLIIISRKNKHIKIFKPNIIFSLASLYAVFIIYNVYRFTLPILESNEGITQIALNLEYFIIVFHLLTIFILLRQYIKEKDSTRLTFIIGFVFLLLSEVTFTLYESMYDFINILRHVYKAFGFYFILKGVHDSTIQEPYKKEQQAQLALRKSENRYRRLIEESPDANFVHRDGIVIYLNEPTARILKMDNTKQLIGRSVFDFIDHEDHEKVYEGIKKTRETNEKFEQTELKAMNSKGEKIIIEVSAIPITFDEEAAIHVIFRDITKRKEMERNLQKLNEELQKLSAIDGLTNIPNRRYFDNYLQKQWDHAKRNQASLSLIMLDIDFFKKYNDTYGHLMGDTCLKKVAASIQHKLYRSLDVVARYGGEEFAVILPETKLKDALAIAERIRRGIESLHISHASSEVSDDVTISIGVASLIPRDSESVEMFITTADQALYRAKNNGRNQVQYNQDLCLLDENPPF</sequence>
<dbReference type="SUPFAM" id="SSF55073">
    <property type="entry name" value="Nucleotide cyclase"/>
    <property type="match status" value="1"/>
</dbReference>
<keyword evidence="7" id="KW-1185">Reference proteome</keyword>
<feature type="transmembrane region" description="Helical" evidence="2">
    <location>
        <begin position="85"/>
        <end position="102"/>
    </location>
</feature>
<dbReference type="NCBIfam" id="TIGR00254">
    <property type="entry name" value="GGDEF"/>
    <property type="match status" value="1"/>
</dbReference>
<evidence type="ECO:0000259" key="4">
    <source>
        <dbReference type="PROSITE" id="PS50113"/>
    </source>
</evidence>
<dbReference type="SMART" id="SM00267">
    <property type="entry name" value="GGDEF"/>
    <property type="match status" value="1"/>
</dbReference>
<dbReference type="InterPro" id="IPR035965">
    <property type="entry name" value="PAS-like_dom_sf"/>
</dbReference>
<reference evidence="6 7" key="1">
    <citation type="submission" date="2020-08" db="EMBL/GenBank/DDBJ databases">
        <title>Genomic Encyclopedia of Type Strains, Phase IV (KMG-IV): sequencing the most valuable type-strain genomes for metagenomic binning, comparative biology and taxonomic classification.</title>
        <authorList>
            <person name="Goeker M."/>
        </authorList>
    </citation>
    <scope>NUCLEOTIDE SEQUENCE [LARGE SCALE GENOMIC DNA]</scope>
    <source>
        <strain evidence="6 7">DSM 19612</strain>
    </source>
</reference>
<dbReference type="EMBL" id="JACHGH010000004">
    <property type="protein sequence ID" value="MBB6453100.1"/>
    <property type="molecule type" value="Genomic_DNA"/>
</dbReference>
<dbReference type="GO" id="GO:0005886">
    <property type="term" value="C:plasma membrane"/>
    <property type="evidence" value="ECO:0007669"/>
    <property type="project" value="TreeGrafter"/>
</dbReference>
<gene>
    <name evidence="6" type="ORF">HNQ94_001548</name>
</gene>
<dbReference type="Proteomes" id="UP000581688">
    <property type="component" value="Unassembled WGS sequence"/>
</dbReference>
<dbReference type="PROSITE" id="PS50887">
    <property type="entry name" value="GGDEF"/>
    <property type="match status" value="1"/>
</dbReference>
<feature type="transmembrane region" description="Helical" evidence="2">
    <location>
        <begin position="182"/>
        <end position="206"/>
    </location>
</feature>
<dbReference type="PROSITE" id="PS50112">
    <property type="entry name" value="PAS"/>
    <property type="match status" value="1"/>
</dbReference>
<protein>
    <submittedName>
        <fullName evidence="6">Diguanylate cyclase (GGDEF)-like protein/PAS domain S-box-containing protein</fullName>
    </submittedName>
</protein>
<dbReference type="PANTHER" id="PTHR45138">
    <property type="entry name" value="REGULATORY COMPONENTS OF SENSORY TRANSDUCTION SYSTEM"/>
    <property type="match status" value="1"/>
</dbReference>
<dbReference type="FunFam" id="3.30.70.270:FF:000001">
    <property type="entry name" value="Diguanylate cyclase domain protein"/>
    <property type="match status" value="1"/>
</dbReference>
<dbReference type="Pfam" id="PF13426">
    <property type="entry name" value="PAS_9"/>
    <property type="match status" value="1"/>
</dbReference>
<keyword evidence="2" id="KW-0472">Membrane</keyword>
<dbReference type="InterPro" id="IPR050469">
    <property type="entry name" value="Diguanylate_Cyclase"/>
</dbReference>